<sequence length="132" mass="14697">MAPATGEPRESPKPQPLGHFPSVLFFTTATICLLFVLWRRANALRTVVSHQLKTWSRREGNIRLSIDDGPPAHSFLEDEYDVDNDGLDDEPLALRAEELRLARQALAPEPEPEQPAPKPPTEEPQAKSPPAE</sequence>
<feature type="region of interest" description="Disordered" evidence="1">
    <location>
        <begin position="63"/>
        <end position="88"/>
    </location>
</feature>
<keyword evidence="2" id="KW-0472">Membrane</keyword>
<protein>
    <submittedName>
        <fullName evidence="3">Uncharacterized protein</fullName>
    </submittedName>
</protein>
<organism evidence="3 4">
    <name type="scientific">Dentipellis fragilis</name>
    <dbReference type="NCBI Taxonomy" id="205917"/>
    <lineage>
        <taxon>Eukaryota</taxon>
        <taxon>Fungi</taxon>
        <taxon>Dikarya</taxon>
        <taxon>Basidiomycota</taxon>
        <taxon>Agaricomycotina</taxon>
        <taxon>Agaricomycetes</taxon>
        <taxon>Russulales</taxon>
        <taxon>Hericiaceae</taxon>
        <taxon>Dentipellis</taxon>
    </lineage>
</organism>
<dbReference type="OrthoDB" id="3198959at2759"/>
<proteinExistence type="predicted"/>
<accession>A0A4Y9YU88</accession>
<gene>
    <name evidence="3" type="ORF">EVG20_g5647</name>
</gene>
<dbReference type="EMBL" id="SEOQ01000341">
    <property type="protein sequence ID" value="TFY65297.1"/>
    <property type="molecule type" value="Genomic_DNA"/>
</dbReference>
<dbReference type="AlphaFoldDB" id="A0A4Y9YU88"/>
<keyword evidence="4" id="KW-1185">Reference proteome</keyword>
<evidence type="ECO:0000256" key="2">
    <source>
        <dbReference type="SAM" id="Phobius"/>
    </source>
</evidence>
<reference evidence="3 4" key="1">
    <citation type="submission" date="2019-02" db="EMBL/GenBank/DDBJ databases">
        <title>Genome sequencing of the rare red list fungi Dentipellis fragilis.</title>
        <authorList>
            <person name="Buettner E."/>
            <person name="Kellner H."/>
        </authorList>
    </citation>
    <scope>NUCLEOTIDE SEQUENCE [LARGE SCALE GENOMIC DNA]</scope>
    <source>
        <strain evidence="3 4">DSM 105465</strain>
    </source>
</reference>
<evidence type="ECO:0000313" key="4">
    <source>
        <dbReference type="Proteomes" id="UP000298327"/>
    </source>
</evidence>
<dbReference type="Proteomes" id="UP000298327">
    <property type="component" value="Unassembled WGS sequence"/>
</dbReference>
<feature type="compositionally biased region" description="Acidic residues" evidence="1">
    <location>
        <begin position="77"/>
        <end position="88"/>
    </location>
</feature>
<evidence type="ECO:0000256" key="1">
    <source>
        <dbReference type="SAM" id="MobiDB-lite"/>
    </source>
</evidence>
<evidence type="ECO:0000313" key="3">
    <source>
        <dbReference type="EMBL" id="TFY65297.1"/>
    </source>
</evidence>
<keyword evidence="2" id="KW-0812">Transmembrane</keyword>
<name>A0A4Y9YU88_9AGAM</name>
<keyword evidence="2" id="KW-1133">Transmembrane helix</keyword>
<feature type="region of interest" description="Disordered" evidence="1">
    <location>
        <begin position="103"/>
        <end position="132"/>
    </location>
</feature>
<feature type="transmembrane region" description="Helical" evidence="2">
    <location>
        <begin position="20"/>
        <end position="38"/>
    </location>
</feature>
<comment type="caution">
    <text evidence="3">The sequence shown here is derived from an EMBL/GenBank/DDBJ whole genome shotgun (WGS) entry which is preliminary data.</text>
</comment>